<feature type="region of interest" description="Disordered" evidence="1">
    <location>
        <begin position="1"/>
        <end position="139"/>
    </location>
</feature>
<keyword evidence="3" id="KW-1185">Reference proteome</keyword>
<sequence length="386" mass="44292">MSPVHLRDLGFQRNPPEDREGLSRTRIPGRGHLGHSCGWQETEGNHTQTDIHFPIQQEPQTRGLKRYGTSSSAPPTLQRFISMENGQKEAKHGIPLGRTWSKFQSYKEVQTPEGEGKQDKGESSHYPSHRRTADPDRAYSDSFRLTRSRPNQLSSGFIPFRNQQIGGQESPIFTIPGSFQEKTRIQGQKQDHLQPKEERVRYNDPEAVGFGERSAQELEVAVHNFRISSPLNRAITPTQIEHNVVKPESNLNGDALLLQMSQYSEKTQNQFSEHEASLERMKKLTASMHKIVKILQEGHAQLRNASKETNKRLNLDFEEQHHSKRDRECLDQGIKKLFNVYHNLKPQPQSQVMDNPYHQDDIKPAAMLMNEERSPSQNQDGDNIFH</sequence>
<proteinExistence type="predicted"/>
<comment type="caution">
    <text evidence="2">The sequence shown here is derived from an EMBL/GenBank/DDBJ whole genome shotgun (WGS) entry which is preliminary data.</text>
</comment>
<protein>
    <submittedName>
        <fullName evidence="2">Uncharacterized protein</fullName>
    </submittedName>
</protein>
<organism evidence="2 3">
    <name type="scientific">Austropuccinia psidii MF-1</name>
    <dbReference type="NCBI Taxonomy" id="1389203"/>
    <lineage>
        <taxon>Eukaryota</taxon>
        <taxon>Fungi</taxon>
        <taxon>Dikarya</taxon>
        <taxon>Basidiomycota</taxon>
        <taxon>Pucciniomycotina</taxon>
        <taxon>Pucciniomycetes</taxon>
        <taxon>Pucciniales</taxon>
        <taxon>Sphaerophragmiaceae</taxon>
        <taxon>Austropuccinia</taxon>
    </lineage>
</organism>
<evidence type="ECO:0000313" key="3">
    <source>
        <dbReference type="Proteomes" id="UP000765509"/>
    </source>
</evidence>
<feature type="compositionally biased region" description="Basic and acidic residues" evidence="1">
    <location>
        <begin position="1"/>
        <end position="23"/>
    </location>
</feature>
<dbReference type="EMBL" id="AVOT02005037">
    <property type="protein sequence ID" value="MBW0478057.1"/>
    <property type="molecule type" value="Genomic_DNA"/>
</dbReference>
<dbReference type="AlphaFoldDB" id="A0A9Q3C6I7"/>
<evidence type="ECO:0000313" key="2">
    <source>
        <dbReference type="EMBL" id="MBW0478057.1"/>
    </source>
</evidence>
<reference evidence="2" key="1">
    <citation type="submission" date="2021-03" db="EMBL/GenBank/DDBJ databases">
        <title>Draft genome sequence of rust myrtle Austropuccinia psidii MF-1, a brazilian biotype.</title>
        <authorList>
            <person name="Quecine M.C."/>
            <person name="Pachon D.M.R."/>
            <person name="Bonatelli M.L."/>
            <person name="Correr F.H."/>
            <person name="Franceschini L.M."/>
            <person name="Leite T.F."/>
            <person name="Margarido G.R.A."/>
            <person name="Almeida C.A."/>
            <person name="Ferrarezi J.A."/>
            <person name="Labate C.A."/>
        </authorList>
    </citation>
    <scope>NUCLEOTIDE SEQUENCE</scope>
    <source>
        <strain evidence="2">MF-1</strain>
    </source>
</reference>
<accession>A0A9Q3C6I7</accession>
<name>A0A9Q3C6I7_9BASI</name>
<gene>
    <name evidence="2" type="ORF">O181_017772</name>
</gene>
<evidence type="ECO:0000256" key="1">
    <source>
        <dbReference type="SAM" id="MobiDB-lite"/>
    </source>
</evidence>
<feature type="compositionally biased region" description="Basic and acidic residues" evidence="1">
    <location>
        <begin position="114"/>
        <end position="123"/>
    </location>
</feature>
<dbReference type="Proteomes" id="UP000765509">
    <property type="component" value="Unassembled WGS sequence"/>
</dbReference>